<protein>
    <submittedName>
        <fullName evidence="1">Uncharacterized protein</fullName>
    </submittedName>
</protein>
<accession>A0A7S8EBW0</accession>
<name>A0A7S8EBW0_9CHLR</name>
<evidence type="ECO:0000313" key="2">
    <source>
        <dbReference type="Proteomes" id="UP000594468"/>
    </source>
</evidence>
<dbReference type="Proteomes" id="UP000594468">
    <property type="component" value="Chromosome"/>
</dbReference>
<reference evidence="1 2" key="1">
    <citation type="submission" date="2020-02" db="EMBL/GenBank/DDBJ databases">
        <authorList>
            <person name="Zheng R.K."/>
            <person name="Sun C.M."/>
        </authorList>
    </citation>
    <scope>NUCLEOTIDE SEQUENCE [LARGE SCALE GENOMIC DNA]</scope>
    <source>
        <strain evidence="2">rifampicinis</strain>
    </source>
</reference>
<organism evidence="1 2">
    <name type="scientific">Phototrophicus methaneseepsis</name>
    <dbReference type="NCBI Taxonomy" id="2710758"/>
    <lineage>
        <taxon>Bacteria</taxon>
        <taxon>Bacillati</taxon>
        <taxon>Chloroflexota</taxon>
        <taxon>Candidatus Thermofontia</taxon>
        <taxon>Phototrophicales</taxon>
        <taxon>Phototrophicaceae</taxon>
        <taxon>Phototrophicus</taxon>
    </lineage>
</organism>
<dbReference type="RefSeq" id="WP_195172191.1">
    <property type="nucleotide sequence ID" value="NZ_CP062983.1"/>
</dbReference>
<keyword evidence="2" id="KW-1185">Reference proteome</keyword>
<dbReference type="EMBL" id="CP062983">
    <property type="protein sequence ID" value="QPC84127.1"/>
    <property type="molecule type" value="Genomic_DNA"/>
</dbReference>
<evidence type="ECO:0000313" key="1">
    <source>
        <dbReference type="EMBL" id="QPC84127.1"/>
    </source>
</evidence>
<sequence>MLTNYRISDDLDDLIDMVNDLETHVRSDDVYSTPMLGLTMTYSGGPTTTVGGVLASLHRINSLIDQLTPEQRERLANAIHEHDRVASEWHEHYAQKMRKEAHSRLSLIAAFLNDYHEDAAAAVSQYGPETTHRTIIHALVQQMQRMNESDEKLITDIEHVDGQLEEILEPAPFLWDNQLKNVYGEKEYWWLYHKPLVTESASF</sequence>
<dbReference type="KEGG" id="pmet:G4Y79_07070"/>
<dbReference type="AlphaFoldDB" id="A0A7S8EBW0"/>
<proteinExistence type="predicted"/>
<gene>
    <name evidence="1" type="ORF">G4Y79_07070</name>
</gene>